<sequence length="44" mass="4734">MTGKPSKYQTYMSVKIALIGVAFMALLVASARGQLTEGSDNDRN</sequence>
<dbReference type="EMBL" id="CP114195">
    <property type="protein sequence ID" value="WAT92176.1"/>
    <property type="molecule type" value="Genomic_DNA"/>
</dbReference>
<reference evidence="1" key="1">
    <citation type="submission" date="2022-12" db="EMBL/GenBank/DDBJ databases">
        <title>Vibrio parahaemolyticus become highly virulent by producing novel Tc toxins.</title>
        <authorList>
            <person name="Yang F."/>
            <person name="You Y."/>
            <person name="Lai Q."/>
            <person name="Xu L."/>
            <person name="Li F."/>
        </authorList>
    </citation>
    <scope>NUCLEOTIDE SEQUENCE</scope>
    <source>
        <strain evidence="1">Vp-HL-202005</strain>
    </source>
</reference>
<gene>
    <name evidence="1" type="ORF">O1Q84_22690</name>
</gene>
<evidence type="ECO:0000313" key="2">
    <source>
        <dbReference type="Proteomes" id="UP001156560"/>
    </source>
</evidence>
<dbReference type="RefSeq" id="WP_257975445.1">
    <property type="nucleotide sequence ID" value="NZ_CP114195.1"/>
</dbReference>
<accession>A0AA47JJW2</accession>
<evidence type="ECO:0000313" key="1">
    <source>
        <dbReference type="EMBL" id="WAT92176.1"/>
    </source>
</evidence>
<name>A0AA47JJW2_VIBPH</name>
<protein>
    <submittedName>
        <fullName evidence="1">Uncharacterized protein</fullName>
    </submittedName>
</protein>
<proteinExistence type="predicted"/>
<dbReference type="Proteomes" id="UP001156560">
    <property type="component" value="Chromosome 2"/>
</dbReference>
<dbReference type="AlphaFoldDB" id="A0AA47JJW2"/>
<organism evidence="1 2">
    <name type="scientific">Vibrio parahaemolyticus</name>
    <dbReference type="NCBI Taxonomy" id="670"/>
    <lineage>
        <taxon>Bacteria</taxon>
        <taxon>Pseudomonadati</taxon>
        <taxon>Pseudomonadota</taxon>
        <taxon>Gammaproteobacteria</taxon>
        <taxon>Vibrionales</taxon>
        <taxon>Vibrionaceae</taxon>
        <taxon>Vibrio</taxon>
    </lineage>
</organism>